<organism evidence="2 3">
    <name type="scientific">Anabaenopsis elenkinii CCIBt3563</name>
    <dbReference type="NCBI Taxonomy" id="2779889"/>
    <lineage>
        <taxon>Bacteria</taxon>
        <taxon>Bacillati</taxon>
        <taxon>Cyanobacteriota</taxon>
        <taxon>Cyanophyceae</taxon>
        <taxon>Nostocales</taxon>
        <taxon>Nodulariaceae</taxon>
        <taxon>Anabaenopsis</taxon>
    </lineage>
</organism>
<accession>A0A7S6RG99</accession>
<sequence>MLLNRNPVVRVVNQYLVQVNTFRIIKVILIAVIWITILTRGSLVLAQVTRDFEFTIAVAQECTITANTNGSLQVSFSGGDTTSLVADFNRGTLAKVRLTCNNLEGTYAIITSPEFVVAGSTSNINNDISTGITTLYRGKPSVDVNDYVANDPITPLVSVVGSGTQGTAVRSTPVLLQAGNDGDDLAFEPNWFLIGMEVLFNRQILPAGNYTFKTSLTLLPK</sequence>
<dbReference type="RefSeq" id="WP_200989414.1">
    <property type="nucleotide sequence ID" value="NZ_CP063311.1"/>
</dbReference>
<name>A0A7S6RG99_9CYAN</name>
<dbReference type="AlphaFoldDB" id="A0A7S6RG99"/>
<keyword evidence="1" id="KW-0472">Membrane</keyword>
<keyword evidence="1" id="KW-1133">Transmembrane helix</keyword>
<dbReference type="KEGG" id="aee:IM676_06265"/>
<protein>
    <submittedName>
        <fullName evidence="2">Uncharacterized protein</fullName>
    </submittedName>
</protein>
<evidence type="ECO:0000313" key="3">
    <source>
        <dbReference type="Proteomes" id="UP000593846"/>
    </source>
</evidence>
<evidence type="ECO:0000256" key="1">
    <source>
        <dbReference type="SAM" id="Phobius"/>
    </source>
</evidence>
<dbReference type="Proteomes" id="UP000593846">
    <property type="component" value="Chromosome"/>
</dbReference>
<keyword evidence="3" id="KW-1185">Reference proteome</keyword>
<reference evidence="3" key="1">
    <citation type="submission" date="2020-10" db="EMBL/GenBank/DDBJ databases">
        <title>Genome-based taxonomic classification of the species Anabaenopsis elenkinii.</title>
        <authorList>
            <person name="Delbaje E."/>
            <person name="Andreote A.P.D."/>
            <person name="Pellegrinetti T.A."/>
            <person name="Cruz R.B."/>
            <person name="Branco L.H.Z."/>
            <person name="Fiore M.F."/>
        </authorList>
    </citation>
    <scope>NUCLEOTIDE SEQUENCE [LARGE SCALE GENOMIC DNA]</scope>
    <source>
        <strain evidence="3">CCIBt3563</strain>
    </source>
</reference>
<dbReference type="EMBL" id="CP063311">
    <property type="protein sequence ID" value="QOV23882.1"/>
    <property type="molecule type" value="Genomic_DNA"/>
</dbReference>
<feature type="transmembrane region" description="Helical" evidence="1">
    <location>
        <begin position="24"/>
        <end position="46"/>
    </location>
</feature>
<evidence type="ECO:0000313" key="2">
    <source>
        <dbReference type="EMBL" id="QOV23882.1"/>
    </source>
</evidence>
<keyword evidence="1" id="KW-0812">Transmembrane</keyword>
<gene>
    <name evidence="2" type="ORF">IM676_06265</name>
</gene>
<proteinExistence type="predicted"/>